<name>A0ABM9NHP9_9GAMM</name>
<dbReference type="Proteomes" id="UP001497493">
    <property type="component" value="Chromosome"/>
</dbReference>
<proteinExistence type="predicted"/>
<dbReference type="EMBL" id="OZ026884">
    <property type="protein sequence ID" value="CAL1240156.1"/>
    <property type="molecule type" value="Genomic_DNA"/>
</dbReference>
<reference evidence="1 2" key="1">
    <citation type="submission" date="2024-04" db="EMBL/GenBank/DDBJ databases">
        <authorList>
            <person name="Cremers G."/>
        </authorList>
    </citation>
    <scope>NUCLEOTIDE SEQUENCE [LARGE SCALE GENOMIC DNA]</scope>
    <source>
        <strain evidence="1">MeCH1-AG</strain>
    </source>
</reference>
<evidence type="ECO:0000313" key="2">
    <source>
        <dbReference type="Proteomes" id="UP001497493"/>
    </source>
</evidence>
<evidence type="ECO:0000313" key="1">
    <source>
        <dbReference type="EMBL" id="CAL1240156.1"/>
    </source>
</evidence>
<dbReference type="Pfam" id="PF07799">
    <property type="entry name" value="DUF1643"/>
    <property type="match status" value="1"/>
</dbReference>
<sequence length="178" mass="19848">MNQKDRQRALFFQIPGAWKGPGLARREGSAEFSPCGRYRYALKRRWAEGAQVLFVMLNPSTADAARDDPTIRRCLALARAWGFGALAVGNLFAFRTPCPQLLRTVPDPVGPDNDAWLRRLRAESALVVAAWGNHGSLHGRDRAVRPLLEGAQILGFTRQGRPRHPLYLPGTALPRPWD</sequence>
<protein>
    <recommendedName>
        <fullName evidence="3">DUF1643 domain-containing protein</fullName>
    </recommendedName>
</protein>
<keyword evidence="2" id="KW-1185">Reference proteome</keyword>
<evidence type="ECO:0008006" key="3">
    <source>
        <dbReference type="Google" id="ProtNLM"/>
    </source>
</evidence>
<organism evidence="1 2">
    <name type="scientific">Candidatus Methylocalor cossyra</name>
    <dbReference type="NCBI Taxonomy" id="3108543"/>
    <lineage>
        <taxon>Bacteria</taxon>
        <taxon>Pseudomonadati</taxon>
        <taxon>Pseudomonadota</taxon>
        <taxon>Gammaproteobacteria</taxon>
        <taxon>Methylococcales</taxon>
        <taxon>Methylococcaceae</taxon>
        <taxon>Candidatus Methylocalor</taxon>
    </lineage>
</organism>
<accession>A0ABM9NHP9</accession>
<gene>
    <name evidence="1" type="ORF">MECH1_V1_1380</name>
</gene>
<dbReference type="InterPro" id="IPR012441">
    <property type="entry name" value="DUF1643"/>
</dbReference>
<dbReference type="RefSeq" id="WP_348759660.1">
    <property type="nucleotide sequence ID" value="NZ_OZ026884.1"/>
</dbReference>